<organism evidence="2">
    <name type="scientific">marine metagenome</name>
    <dbReference type="NCBI Taxonomy" id="408172"/>
    <lineage>
        <taxon>unclassified sequences</taxon>
        <taxon>metagenomes</taxon>
        <taxon>ecological metagenomes</taxon>
    </lineage>
</organism>
<feature type="non-terminal residue" evidence="2">
    <location>
        <position position="127"/>
    </location>
</feature>
<evidence type="ECO:0000313" key="2">
    <source>
        <dbReference type="EMBL" id="SVE32970.1"/>
    </source>
</evidence>
<dbReference type="AlphaFoldDB" id="A0A383CLP7"/>
<name>A0A383CLP7_9ZZZZ</name>
<evidence type="ECO:0000256" key="1">
    <source>
        <dbReference type="SAM" id="MobiDB-lite"/>
    </source>
</evidence>
<sequence>MSAASRHFLFLTLILAGATVHAQRGYRLTSQTIEVDRASHWRAWSIPPGLVTISSSGRVQPISLAASVNASLNAGDFTYELAGGLRNSYDNAADDAGILRATGGIKRASSSPSSAGRTMDGDDFTYW</sequence>
<dbReference type="EMBL" id="UINC01209797">
    <property type="protein sequence ID" value="SVE32970.1"/>
    <property type="molecule type" value="Genomic_DNA"/>
</dbReference>
<accession>A0A383CLP7</accession>
<reference evidence="2" key="1">
    <citation type="submission" date="2018-05" db="EMBL/GenBank/DDBJ databases">
        <authorList>
            <person name="Lanie J.A."/>
            <person name="Ng W.-L."/>
            <person name="Kazmierczak K.M."/>
            <person name="Andrzejewski T.M."/>
            <person name="Davidsen T.M."/>
            <person name="Wayne K.J."/>
            <person name="Tettelin H."/>
            <person name="Glass J.I."/>
            <person name="Rusch D."/>
            <person name="Podicherti R."/>
            <person name="Tsui H.-C.T."/>
            <person name="Winkler M.E."/>
        </authorList>
    </citation>
    <scope>NUCLEOTIDE SEQUENCE</scope>
</reference>
<protein>
    <submittedName>
        <fullName evidence="2">Uncharacterized protein</fullName>
    </submittedName>
</protein>
<feature type="region of interest" description="Disordered" evidence="1">
    <location>
        <begin position="107"/>
        <end position="127"/>
    </location>
</feature>
<proteinExistence type="predicted"/>
<gene>
    <name evidence="2" type="ORF">METZ01_LOCUS485824</name>
</gene>